<comment type="similarity">
    <text evidence="3">Belongs to the peroxidase family. Ascorbate peroxidase subfamily.</text>
</comment>
<dbReference type="OrthoDB" id="2113341at2759"/>
<comment type="catalytic activity">
    <reaction evidence="1 19">
        <text>2 a phenolic donor + H2O2 = 2 a phenolic radical donor + 2 H2O</text>
        <dbReference type="Rhea" id="RHEA:56136"/>
        <dbReference type="ChEBI" id="CHEBI:15377"/>
        <dbReference type="ChEBI" id="CHEBI:16240"/>
        <dbReference type="ChEBI" id="CHEBI:139520"/>
        <dbReference type="ChEBI" id="CHEBI:139521"/>
        <dbReference type="EC" id="1.11.1.7"/>
    </reaction>
</comment>
<dbReference type="FunFam" id="1.10.520.10:FF:000001">
    <property type="entry name" value="Peroxidase"/>
    <property type="match status" value="1"/>
</dbReference>
<dbReference type="PROSITE" id="PS00435">
    <property type="entry name" value="PEROXIDASE_1"/>
    <property type="match status" value="1"/>
</dbReference>
<dbReference type="InterPro" id="IPR000823">
    <property type="entry name" value="Peroxidase_pln"/>
</dbReference>
<dbReference type="PRINTS" id="PR00461">
    <property type="entry name" value="PLPEROXIDASE"/>
</dbReference>
<keyword evidence="10 18" id="KW-1015">Disulfide bond</keyword>
<dbReference type="PRINTS" id="PR00458">
    <property type="entry name" value="PEROXIDASE"/>
</dbReference>
<dbReference type="GO" id="GO:0020037">
    <property type="term" value="F:heme binding"/>
    <property type="evidence" value="ECO:0007669"/>
    <property type="project" value="UniProtKB-UniRule"/>
</dbReference>
<feature type="binding site" description="axial binding residue" evidence="16">
    <location>
        <position position="187"/>
    </location>
    <ligand>
        <name>heme b</name>
        <dbReference type="ChEBI" id="CHEBI:60344"/>
    </ligand>
    <ligandPart>
        <name>Fe</name>
        <dbReference type="ChEBI" id="CHEBI:18248"/>
    </ligandPart>
</feature>
<dbReference type="SUPFAM" id="SSF48113">
    <property type="entry name" value="Heme-dependent peroxidases"/>
    <property type="match status" value="1"/>
</dbReference>
<evidence type="ECO:0000256" key="7">
    <source>
        <dbReference type="ARBA" id="ARBA00022837"/>
    </source>
</evidence>
<feature type="binding site" evidence="16">
    <location>
        <position position="233"/>
    </location>
    <ligand>
        <name>Ca(2+)</name>
        <dbReference type="ChEBI" id="CHEBI:29108"/>
        <label>2</label>
    </ligand>
</feature>
<feature type="binding site" evidence="16">
    <location>
        <position position="70"/>
    </location>
    <ligand>
        <name>Ca(2+)</name>
        <dbReference type="ChEBI" id="CHEBI:29108"/>
        <label>1</label>
    </ligand>
</feature>
<keyword evidence="19" id="KW-0964">Secreted</keyword>
<evidence type="ECO:0000256" key="14">
    <source>
        <dbReference type="PIRSR" id="PIRSR600823-1"/>
    </source>
</evidence>
<feature type="binding site" evidence="16">
    <location>
        <position position="241"/>
    </location>
    <ligand>
        <name>Ca(2+)</name>
        <dbReference type="ChEBI" id="CHEBI:29108"/>
        <label>2</label>
    </ligand>
</feature>
<evidence type="ECO:0000256" key="11">
    <source>
        <dbReference type="ARBA" id="ARBA00023180"/>
    </source>
</evidence>
<evidence type="ECO:0000256" key="9">
    <source>
        <dbReference type="ARBA" id="ARBA00023004"/>
    </source>
</evidence>
<evidence type="ECO:0000256" key="8">
    <source>
        <dbReference type="ARBA" id="ARBA00023002"/>
    </source>
</evidence>
<dbReference type="Pfam" id="PF00141">
    <property type="entry name" value="peroxidase"/>
    <property type="match status" value="1"/>
</dbReference>
<evidence type="ECO:0000256" key="6">
    <source>
        <dbReference type="ARBA" id="ARBA00022723"/>
    </source>
</evidence>
<evidence type="ECO:0000256" key="16">
    <source>
        <dbReference type="PIRSR" id="PIRSR600823-3"/>
    </source>
</evidence>
<reference evidence="21" key="2">
    <citation type="submission" date="2020-10" db="EMBL/GenBank/DDBJ databases">
        <authorList>
            <person name="Cooper E.A."/>
            <person name="Brenton Z.W."/>
            <person name="Flinn B.S."/>
            <person name="Jenkins J."/>
            <person name="Shu S."/>
            <person name="Flowers D."/>
            <person name="Luo F."/>
            <person name="Wang Y."/>
            <person name="Xia P."/>
            <person name="Barry K."/>
            <person name="Daum C."/>
            <person name="Lipzen A."/>
            <person name="Yoshinaga Y."/>
            <person name="Schmutz J."/>
            <person name="Saski C."/>
            <person name="Vermerris W."/>
            <person name="Kresovich S."/>
        </authorList>
    </citation>
    <scope>NUCLEOTIDE SEQUENCE</scope>
</reference>
<feature type="chain" id="PRO_5038150521" description="Peroxidase" evidence="19">
    <location>
        <begin position="23"/>
        <end position="314"/>
    </location>
</feature>
<dbReference type="GO" id="GO:0046872">
    <property type="term" value="F:metal ion binding"/>
    <property type="evidence" value="ECO:0007669"/>
    <property type="project" value="UniProtKB-UniRule"/>
</dbReference>
<evidence type="ECO:0000256" key="3">
    <source>
        <dbReference type="ARBA" id="ARBA00006873"/>
    </source>
</evidence>
<dbReference type="Gramene" id="KXG20141">
    <property type="protein sequence ID" value="KXG20141"/>
    <property type="gene ID" value="SORBI_3010G161600"/>
</dbReference>
<comment type="cofactor">
    <cofactor evidence="16 19">
        <name>Ca(2+)</name>
        <dbReference type="ChEBI" id="CHEBI:29108"/>
    </cofactor>
    <text evidence="16 19">Binds 2 calcium ions per subunit.</text>
</comment>
<evidence type="ECO:0000256" key="2">
    <source>
        <dbReference type="ARBA" id="ARBA00004613"/>
    </source>
</evidence>
<feature type="binding site" evidence="16">
    <location>
        <position position="65"/>
    </location>
    <ligand>
        <name>Ca(2+)</name>
        <dbReference type="ChEBI" id="CHEBI:29108"/>
        <label>1</label>
    </ligand>
</feature>
<dbReference type="EC" id="1.11.1.7" evidence="19"/>
<keyword evidence="11" id="KW-0325">Glycoprotein</keyword>
<dbReference type="InterPro" id="IPR019793">
    <property type="entry name" value="Peroxidases_heam-ligand_BS"/>
</dbReference>
<evidence type="ECO:0000256" key="13">
    <source>
        <dbReference type="ARBA" id="ARBA00023324"/>
    </source>
</evidence>
<evidence type="ECO:0000256" key="4">
    <source>
        <dbReference type="ARBA" id="ARBA00022559"/>
    </source>
</evidence>
<evidence type="ECO:0000256" key="18">
    <source>
        <dbReference type="PIRSR" id="PIRSR600823-5"/>
    </source>
</evidence>
<evidence type="ECO:0000313" key="21">
    <source>
        <dbReference type="EMBL" id="KAG0514658.1"/>
    </source>
</evidence>
<dbReference type="GO" id="GO:0140825">
    <property type="term" value="F:lactoperoxidase activity"/>
    <property type="evidence" value="ECO:0007669"/>
    <property type="project" value="UniProtKB-EC"/>
</dbReference>
<comment type="similarity">
    <text evidence="19">Belongs to the peroxidase family. Classical plant (class III) peroxidase subfamily.</text>
</comment>
<evidence type="ECO:0000256" key="15">
    <source>
        <dbReference type="PIRSR" id="PIRSR600823-2"/>
    </source>
</evidence>
<dbReference type="AlphaFoldDB" id="A0A921Q4E5"/>
<feature type="binding site" evidence="16">
    <location>
        <position position="74"/>
    </location>
    <ligand>
        <name>Ca(2+)</name>
        <dbReference type="ChEBI" id="CHEBI:29108"/>
        <label>1</label>
    </ligand>
</feature>
<evidence type="ECO:0000256" key="10">
    <source>
        <dbReference type="ARBA" id="ARBA00023157"/>
    </source>
</evidence>
<evidence type="ECO:0000313" key="22">
    <source>
        <dbReference type="Proteomes" id="UP000807115"/>
    </source>
</evidence>
<feature type="active site" description="Proton acceptor" evidence="14">
    <location>
        <position position="64"/>
    </location>
</feature>
<feature type="binding site" evidence="16">
    <location>
        <position position="82"/>
    </location>
    <ligand>
        <name>Ca(2+)</name>
        <dbReference type="ChEBI" id="CHEBI:29108"/>
        <label>1</label>
    </ligand>
</feature>
<dbReference type="InterPro" id="IPR002016">
    <property type="entry name" value="Haem_peroxidase"/>
</dbReference>
<dbReference type="EMBL" id="CM027689">
    <property type="protein sequence ID" value="KAG0514658.1"/>
    <property type="molecule type" value="Genomic_DNA"/>
</dbReference>
<dbReference type="Proteomes" id="UP000807115">
    <property type="component" value="Chromosome 10"/>
</dbReference>
<feature type="site" description="Transition state stabilizer" evidence="17">
    <location>
        <position position="60"/>
    </location>
</feature>
<sequence length="314" mass="33207">MAAPTLMQCLVAISLLSCVAHAQLSTTFYASSCPNLQSIVRRAMIQALSNDQRMGASLLRLFFHDCFVQGCDGSILLDAGGEKTAGPNANSARGFEVIDTIKTNVEAACPGVVSCADILALAARDGTNLLGGPTWNVPLGRRDSTTASASLANSNLPQSTASLGTLISLFSRQGLSARDMTALSGAHTIGQARCTTFRSRIYGDTNINASFAAALRQQTCPQSGGDGNLAPMDVQTPTRFDTDYYTNLLSQRGLFHSDQELFNGGSQDALVRQYSANPSLFNSDFMAAMIKMGNVGVLTGTAGQIRRNCRVVNS</sequence>
<dbReference type="Gene3D" id="1.10.420.10">
    <property type="entry name" value="Peroxidase, domain 2"/>
    <property type="match status" value="1"/>
</dbReference>
<dbReference type="GO" id="GO:0042744">
    <property type="term" value="P:hydrogen peroxide catabolic process"/>
    <property type="evidence" value="ECO:0007669"/>
    <property type="project" value="UniProtKB-KW"/>
</dbReference>
<dbReference type="PANTHER" id="PTHR31388">
    <property type="entry name" value="PEROXIDASE 72-RELATED"/>
    <property type="match status" value="1"/>
</dbReference>
<feature type="signal peptide" evidence="19">
    <location>
        <begin position="1"/>
        <end position="22"/>
    </location>
</feature>
<dbReference type="CDD" id="cd00693">
    <property type="entry name" value="secretory_peroxidase"/>
    <property type="match status" value="1"/>
</dbReference>
<dbReference type="Gene3D" id="1.10.520.10">
    <property type="match status" value="1"/>
</dbReference>
<evidence type="ECO:0000259" key="20">
    <source>
        <dbReference type="PROSITE" id="PS50873"/>
    </source>
</evidence>
<comment type="subcellular location">
    <subcellularLocation>
        <location evidence="2 19">Secreted</location>
    </subcellularLocation>
</comment>
<evidence type="ECO:0000256" key="19">
    <source>
        <dbReference type="RuleBase" id="RU362060"/>
    </source>
</evidence>
<feature type="disulfide bond" evidence="18">
    <location>
        <begin position="33"/>
        <end position="109"/>
    </location>
</feature>
<feature type="domain" description="Plant heme peroxidase family profile" evidence="20">
    <location>
        <begin position="23"/>
        <end position="313"/>
    </location>
</feature>
<organism evidence="21 22">
    <name type="scientific">Sorghum bicolor</name>
    <name type="common">Sorghum</name>
    <name type="synonym">Sorghum vulgare</name>
    <dbReference type="NCBI Taxonomy" id="4558"/>
    <lineage>
        <taxon>Eukaryota</taxon>
        <taxon>Viridiplantae</taxon>
        <taxon>Streptophyta</taxon>
        <taxon>Embryophyta</taxon>
        <taxon>Tracheophyta</taxon>
        <taxon>Spermatophyta</taxon>
        <taxon>Magnoliopsida</taxon>
        <taxon>Liliopsida</taxon>
        <taxon>Poales</taxon>
        <taxon>Poaceae</taxon>
        <taxon>PACMAD clade</taxon>
        <taxon>Panicoideae</taxon>
        <taxon>Andropogonodae</taxon>
        <taxon>Andropogoneae</taxon>
        <taxon>Sorghinae</taxon>
        <taxon>Sorghum</taxon>
    </lineage>
</organism>
<keyword evidence="4 19" id="KW-0575">Peroxidase</keyword>
<feature type="disulfide bond" evidence="18">
    <location>
        <begin position="115"/>
        <end position="309"/>
    </location>
</feature>
<protein>
    <recommendedName>
        <fullName evidence="19">Peroxidase</fullName>
        <ecNumber evidence="19">1.11.1.7</ecNumber>
    </recommendedName>
</protein>
<keyword evidence="12" id="KW-0873">Pyrrolidone carboxylic acid</keyword>
<feature type="binding site" evidence="16">
    <location>
        <position position="72"/>
    </location>
    <ligand>
        <name>Ca(2+)</name>
        <dbReference type="ChEBI" id="CHEBI:29108"/>
        <label>1</label>
    </ligand>
</feature>
<dbReference type="GO" id="GO:0006979">
    <property type="term" value="P:response to oxidative stress"/>
    <property type="evidence" value="ECO:0007669"/>
    <property type="project" value="UniProtKB-UniRule"/>
</dbReference>
<keyword evidence="19" id="KW-0732">Signal</keyword>
<keyword evidence="7 16" id="KW-0106">Calcium</keyword>
<feature type="disulfide bond" evidence="18">
    <location>
        <begin position="194"/>
        <end position="220"/>
    </location>
</feature>
<comment type="function">
    <text evidence="19">Removal of H(2)O(2), oxidation of toxic reductants, biosynthesis and degradation of lignin, suberization, auxin catabolism, response to environmental stresses such as wounding, pathogen attack and oxidative stress.</text>
</comment>
<dbReference type="InterPro" id="IPR019794">
    <property type="entry name" value="Peroxidases_AS"/>
</dbReference>
<proteinExistence type="inferred from homology"/>
<name>A0A921Q4E5_SORBI</name>
<dbReference type="PROSITE" id="PS00436">
    <property type="entry name" value="PEROXIDASE_2"/>
    <property type="match status" value="1"/>
</dbReference>
<keyword evidence="5 19" id="KW-0349">Heme</keyword>
<evidence type="ECO:0000256" key="5">
    <source>
        <dbReference type="ARBA" id="ARBA00022617"/>
    </source>
</evidence>
<keyword evidence="9 16" id="KW-0408">Iron</keyword>
<keyword evidence="6 16" id="KW-0479">Metal-binding</keyword>
<accession>A0A921Q4E5</accession>
<evidence type="ECO:0000256" key="1">
    <source>
        <dbReference type="ARBA" id="ARBA00000189"/>
    </source>
</evidence>
<feature type="binding site" evidence="16">
    <location>
        <position position="68"/>
    </location>
    <ligand>
        <name>Ca(2+)</name>
        <dbReference type="ChEBI" id="CHEBI:29108"/>
        <label>1</label>
    </ligand>
</feature>
<feature type="binding site" evidence="16">
    <location>
        <position position="188"/>
    </location>
    <ligand>
        <name>Ca(2+)</name>
        <dbReference type="ChEBI" id="CHEBI:29108"/>
        <label>2</label>
    </ligand>
</feature>
<dbReference type="PANTHER" id="PTHR31388:SF187">
    <property type="entry name" value="PEROXIDASE"/>
    <property type="match status" value="1"/>
</dbReference>
<evidence type="ECO:0000256" key="17">
    <source>
        <dbReference type="PIRSR" id="PIRSR600823-4"/>
    </source>
</evidence>
<dbReference type="KEGG" id="sbi:8072693"/>
<dbReference type="InterPro" id="IPR010255">
    <property type="entry name" value="Haem_peroxidase_sf"/>
</dbReference>
<keyword evidence="13 19" id="KW-0376">Hydrogen peroxide</keyword>
<dbReference type="EMBL" id="CM027689">
    <property type="protein sequence ID" value="KAG0514659.1"/>
    <property type="molecule type" value="Genomic_DNA"/>
</dbReference>
<comment type="caution">
    <text evidence="21">The sequence shown here is derived from an EMBL/GenBank/DDBJ whole genome shotgun (WGS) entry which is preliminary data.</text>
</comment>
<gene>
    <name evidence="21" type="ORF">BDA96_10G212200</name>
</gene>
<dbReference type="OMA" id="ILCSHES"/>
<dbReference type="FunFam" id="1.10.420.10:FF:000001">
    <property type="entry name" value="Peroxidase"/>
    <property type="match status" value="1"/>
</dbReference>
<feature type="binding site" evidence="15">
    <location>
        <position position="157"/>
    </location>
    <ligand>
        <name>substrate</name>
    </ligand>
</feature>
<dbReference type="Gramene" id="EER88495">
    <property type="protein sequence ID" value="EER88495"/>
    <property type="gene ID" value="SORBI_3010G161600"/>
</dbReference>
<dbReference type="GO" id="GO:0005576">
    <property type="term" value="C:extracellular region"/>
    <property type="evidence" value="ECO:0007669"/>
    <property type="project" value="UniProtKB-SubCell"/>
</dbReference>
<evidence type="ECO:0000256" key="12">
    <source>
        <dbReference type="ARBA" id="ARBA00023283"/>
    </source>
</evidence>
<feature type="disulfide bond" evidence="18">
    <location>
        <begin position="66"/>
        <end position="71"/>
    </location>
</feature>
<keyword evidence="8 19" id="KW-0560">Oxidoreductase</keyword>
<comment type="cofactor">
    <cofactor evidence="16 19">
        <name>heme b</name>
        <dbReference type="ChEBI" id="CHEBI:60344"/>
    </cofactor>
    <text evidence="16 19">Binds 1 heme b (iron(II)-protoporphyrin IX) group per subunit.</text>
</comment>
<dbReference type="InterPro" id="IPR033905">
    <property type="entry name" value="Secretory_peroxidase"/>
</dbReference>
<reference evidence="21" key="1">
    <citation type="journal article" date="2019" name="BMC Genomics">
        <title>A new reference genome for Sorghum bicolor reveals high levels of sequence similarity between sweet and grain genotypes: implications for the genetics of sugar metabolism.</title>
        <authorList>
            <person name="Cooper E.A."/>
            <person name="Brenton Z.W."/>
            <person name="Flinn B.S."/>
            <person name="Jenkins J."/>
            <person name="Shu S."/>
            <person name="Flowers D."/>
            <person name="Luo F."/>
            <person name="Wang Y."/>
            <person name="Xia P."/>
            <person name="Barry K."/>
            <person name="Daum C."/>
            <person name="Lipzen A."/>
            <person name="Yoshinaga Y."/>
            <person name="Schmutz J."/>
            <person name="Saski C."/>
            <person name="Vermerris W."/>
            <person name="Kresovich S."/>
        </authorList>
    </citation>
    <scope>NUCLEOTIDE SEQUENCE</scope>
</reference>
<dbReference type="PROSITE" id="PS50873">
    <property type="entry name" value="PEROXIDASE_4"/>
    <property type="match status" value="1"/>
</dbReference>
<feature type="binding site" evidence="16">
    <location>
        <position position="236"/>
    </location>
    <ligand>
        <name>Ca(2+)</name>
        <dbReference type="ChEBI" id="CHEBI:29108"/>
        <label>2</label>
    </ligand>
</feature>